<gene>
    <name evidence="2" type="ORF">LAWI1_G003797</name>
</gene>
<dbReference type="Pfam" id="PF02515">
    <property type="entry name" value="CoA_transf_3"/>
    <property type="match status" value="1"/>
</dbReference>
<dbReference type="AlphaFoldDB" id="A0A559MFD5"/>
<sequence length="187" mass="20282">MYQGQTLCFFPPWELTGLEDSFPPASFSLSTTQPGSKPRILTGIRVLGLCRVIAGPAIGRTLAEYSAQVIQLTSPDLSDGPFFQVHRNTGKHTCDLDLRSLSGSKDIEDLLQSTAWIDLAVVPQKLVELVQGRGKGIVYVGRLSRLPRSLGRTTWLATDCRLRGRYSMGAGRVRGAEPASGPSIPDV</sequence>
<dbReference type="Proteomes" id="UP000315522">
    <property type="component" value="Unassembled WGS sequence"/>
</dbReference>
<proteinExistence type="inferred from homology"/>
<dbReference type="InterPro" id="IPR003673">
    <property type="entry name" value="CoA-Trfase_fam_III"/>
</dbReference>
<keyword evidence="3" id="KW-1185">Reference proteome</keyword>
<dbReference type="GO" id="GO:0003824">
    <property type="term" value="F:catalytic activity"/>
    <property type="evidence" value="ECO:0007669"/>
    <property type="project" value="InterPro"/>
</dbReference>
<evidence type="ECO:0000313" key="2">
    <source>
        <dbReference type="EMBL" id="TVY91656.1"/>
    </source>
</evidence>
<dbReference type="EMBL" id="QGML01000495">
    <property type="protein sequence ID" value="TVY91656.1"/>
    <property type="molecule type" value="Genomic_DNA"/>
</dbReference>
<dbReference type="SUPFAM" id="SSF89796">
    <property type="entry name" value="CoA-transferase family III (CaiB/BaiF)"/>
    <property type="match status" value="1"/>
</dbReference>
<evidence type="ECO:0000256" key="1">
    <source>
        <dbReference type="ARBA" id="ARBA00008383"/>
    </source>
</evidence>
<dbReference type="PANTHER" id="PTHR48229">
    <property type="entry name" value="CAIB/BAIF FAMILY ENZYME (AFU_ORTHOLOGUE AFUA_1G05360)-RELATED"/>
    <property type="match status" value="1"/>
</dbReference>
<dbReference type="InterPro" id="IPR052985">
    <property type="entry name" value="CoA-trans_III_biosynth/detox"/>
</dbReference>
<accession>A0A559MFD5</accession>
<dbReference type="PANTHER" id="PTHR48229:SF1">
    <property type="entry name" value="ALPHA METHYLACYL-COA RACEMASE-RELATED"/>
    <property type="match status" value="1"/>
</dbReference>
<dbReference type="Gene3D" id="3.40.50.10540">
    <property type="entry name" value="Crotonobetainyl-coa:carnitine coa-transferase, domain 1"/>
    <property type="match status" value="1"/>
</dbReference>
<name>A0A559MFD5_9HELO</name>
<protein>
    <submittedName>
        <fullName evidence="2">Uncharacterized protein</fullName>
    </submittedName>
</protein>
<organism evidence="2 3">
    <name type="scientific">Lachnellula willkommii</name>
    <dbReference type="NCBI Taxonomy" id="215461"/>
    <lineage>
        <taxon>Eukaryota</taxon>
        <taxon>Fungi</taxon>
        <taxon>Dikarya</taxon>
        <taxon>Ascomycota</taxon>
        <taxon>Pezizomycotina</taxon>
        <taxon>Leotiomycetes</taxon>
        <taxon>Helotiales</taxon>
        <taxon>Lachnaceae</taxon>
        <taxon>Lachnellula</taxon>
    </lineage>
</organism>
<comment type="similarity">
    <text evidence="1">Belongs to the CoA-transferase III family.</text>
</comment>
<evidence type="ECO:0000313" key="3">
    <source>
        <dbReference type="Proteomes" id="UP000315522"/>
    </source>
</evidence>
<comment type="caution">
    <text evidence="2">The sequence shown here is derived from an EMBL/GenBank/DDBJ whole genome shotgun (WGS) entry which is preliminary data.</text>
</comment>
<dbReference type="InterPro" id="IPR023606">
    <property type="entry name" value="CoA-Trfase_III_dom_1_sf"/>
</dbReference>
<reference evidence="2 3" key="1">
    <citation type="submission" date="2018-05" db="EMBL/GenBank/DDBJ databases">
        <title>Genome sequencing and assembly of the regulated plant pathogen Lachnellula willkommii and related sister species for the development of diagnostic species identification markers.</title>
        <authorList>
            <person name="Giroux E."/>
            <person name="Bilodeau G."/>
        </authorList>
    </citation>
    <scope>NUCLEOTIDE SEQUENCE [LARGE SCALE GENOMIC DNA]</scope>
    <source>
        <strain evidence="2 3">CBS 172.35</strain>
    </source>
</reference>